<dbReference type="AlphaFoldDB" id="A0A5C8JI26"/>
<feature type="transmembrane region" description="Helical" evidence="1">
    <location>
        <begin position="20"/>
        <end position="39"/>
    </location>
</feature>
<reference evidence="2 3" key="1">
    <citation type="submission" date="2019-08" db="EMBL/GenBank/DDBJ databases">
        <authorList>
            <person name="Shi S."/>
        </authorList>
    </citation>
    <scope>NUCLEOTIDE SEQUENCE [LARGE SCALE GENOMIC DNA]</scope>
    <source>
        <strain evidence="2 3">GY10130</strain>
    </source>
</reference>
<keyword evidence="3" id="KW-1185">Reference proteome</keyword>
<organism evidence="2 3">
    <name type="scientific">Pontibacter qinzhouensis</name>
    <dbReference type="NCBI Taxonomy" id="2603253"/>
    <lineage>
        <taxon>Bacteria</taxon>
        <taxon>Pseudomonadati</taxon>
        <taxon>Bacteroidota</taxon>
        <taxon>Cytophagia</taxon>
        <taxon>Cytophagales</taxon>
        <taxon>Hymenobacteraceae</taxon>
        <taxon>Pontibacter</taxon>
    </lineage>
</organism>
<dbReference type="OrthoDB" id="853311at2"/>
<dbReference type="EMBL" id="VRTY01000075">
    <property type="protein sequence ID" value="TXK36643.1"/>
    <property type="molecule type" value="Genomic_DNA"/>
</dbReference>
<protein>
    <submittedName>
        <fullName evidence="2">Uncharacterized protein</fullName>
    </submittedName>
</protein>
<keyword evidence="1" id="KW-1133">Transmembrane helix</keyword>
<sequence length="85" mass="10118">MLPPRRERPQPKGFHKVVFYFTLIMTLIYIAAGFFLIFADVRQYNLGLPENMKIILGGVLILYGIIRFVRVYQKNSQKRHDKFRD</sequence>
<evidence type="ECO:0000313" key="3">
    <source>
        <dbReference type="Proteomes" id="UP000321926"/>
    </source>
</evidence>
<keyword evidence="1" id="KW-0472">Membrane</keyword>
<dbReference type="Proteomes" id="UP000321926">
    <property type="component" value="Unassembled WGS sequence"/>
</dbReference>
<accession>A0A5C8JI26</accession>
<evidence type="ECO:0000313" key="2">
    <source>
        <dbReference type="EMBL" id="TXK36643.1"/>
    </source>
</evidence>
<comment type="caution">
    <text evidence="2">The sequence shown here is derived from an EMBL/GenBank/DDBJ whole genome shotgun (WGS) entry which is preliminary data.</text>
</comment>
<feature type="transmembrane region" description="Helical" evidence="1">
    <location>
        <begin position="51"/>
        <end position="69"/>
    </location>
</feature>
<proteinExistence type="predicted"/>
<evidence type="ECO:0000256" key="1">
    <source>
        <dbReference type="SAM" id="Phobius"/>
    </source>
</evidence>
<name>A0A5C8JI26_9BACT</name>
<keyword evidence="1" id="KW-0812">Transmembrane</keyword>
<gene>
    <name evidence="2" type="ORF">FVR03_17375</name>
</gene>